<evidence type="ECO:0000256" key="3">
    <source>
        <dbReference type="ARBA" id="ARBA00023235"/>
    </source>
</evidence>
<dbReference type="InterPro" id="IPR018496">
    <property type="entry name" value="PsdUridine_synth_RsuA/RluB_CS"/>
</dbReference>
<evidence type="ECO:0000256" key="4">
    <source>
        <dbReference type="ARBA" id="ARBA00036749"/>
    </source>
</evidence>
<accession>A0A6H1UEE6</accession>
<dbReference type="PROSITE" id="PS50889">
    <property type="entry name" value="S4"/>
    <property type="match status" value="1"/>
</dbReference>
<dbReference type="CDD" id="cd02553">
    <property type="entry name" value="PseudoU_synth_RsuA"/>
    <property type="match status" value="1"/>
</dbReference>
<comment type="function">
    <text evidence="5">Responsible for synthesis of pseudouridine from uracil-516 in 16S ribosomal RNA.</text>
</comment>
<evidence type="ECO:0000256" key="6">
    <source>
        <dbReference type="PROSITE-ProRule" id="PRU00182"/>
    </source>
</evidence>
<keyword evidence="10" id="KW-1185">Reference proteome</keyword>
<sequence>MRLDRLLSGQPSWNRRHAQLLLIQGRVRVNNEVIRQGEYEVSQFASVDVDDQSVQHGKAALYLMLNKPAGVVSATTDPEHPTALSLLPQSLQTELHIAGRLDKASTGLLLLTNDGLWSRRITEPELKKPKTYLVTLANPIDPGTAERFAQGIYFEYEGITTSPAQLQQLDSHRARLTIFEGRYHQIKRMFGRFRNPVVGLHRETMGPITLDPLLKAGEYRYLTKAEITAI</sequence>
<comment type="catalytic activity">
    <reaction evidence="4">
        <text>uridine(516) in 16S rRNA = pseudouridine(516) in 16S rRNA</text>
        <dbReference type="Rhea" id="RHEA:38867"/>
        <dbReference type="Rhea" id="RHEA-COMP:10089"/>
        <dbReference type="Rhea" id="RHEA-COMP:10090"/>
        <dbReference type="ChEBI" id="CHEBI:65314"/>
        <dbReference type="ChEBI" id="CHEBI:65315"/>
        <dbReference type="EC" id="5.4.99.19"/>
    </reaction>
</comment>
<dbReference type="SUPFAM" id="SSF55120">
    <property type="entry name" value="Pseudouridine synthase"/>
    <property type="match status" value="1"/>
</dbReference>
<dbReference type="GO" id="GO:0003723">
    <property type="term" value="F:RNA binding"/>
    <property type="evidence" value="ECO:0007669"/>
    <property type="project" value="UniProtKB-KW"/>
</dbReference>
<dbReference type="InterPro" id="IPR006145">
    <property type="entry name" value="PsdUridine_synth_RsuA/RluA"/>
</dbReference>
<dbReference type="PANTHER" id="PTHR47683:SF4">
    <property type="entry name" value="PSEUDOURIDINE SYNTHASE"/>
    <property type="match status" value="1"/>
</dbReference>
<name>A0A6H1UEE6_9GAMM</name>
<evidence type="ECO:0000313" key="10">
    <source>
        <dbReference type="Proteomes" id="UP000501602"/>
    </source>
</evidence>
<dbReference type="EC" id="5.4.99.-" evidence="7"/>
<evidence type="ECO:0000313" key="9">
    <source>
        <dbReference type="EMBL" id="QIZ77465.1"/>
    </source>
</evidence>
<dbReference type="Gene3D" id="3.10.290.10">
    <property type="entry name" value="RNA-binding S4 domain"/>
    <property type="match status" value="1"/>
</dbReference>
<dbReference type="RefSeq" id="WP_168660725.1">
    <property type="nucleotide sequence ID" value="NZ_CP051180.1"/>
</dbReference>
<dbReference type="InterPro" id="IPR020094">
    <property type="entry name" value="TruA/RsuA/RluB/E/F_N"/>
</dbReference>
<dbReference type="NCBIfam" id="TIGR00093">
    <property type="entry name" value="pseudouridine synthase"/>
    <property type="match status" value="1"/>
</dbReference>
<dbReference type="SMART" id="SM00363">
    <property type="entry name" value="S4"/>
    <property type="match status" value="1"/>
</dbReference>
<organism evidence="9 10">
    <name type="scientific">Ferrimonas lipolytica</name>
    <dbReference type="NCBI Taxonomy" id="2724191"/>
    <lineage>
        <taxon>Bacteria</taxon>
        <taxon>Pseudomonadati</taxon>
        <taxon>Pseudomonadota</taxon>
        <taxon>Gammaproteobacteria</taxon>
        <taxon>Alteromonadales</taxon>
        <taxon>Ferrimonadaceae</taxon>
        <taxon>Ferrimonas</taxon>
    </lineage>
</organism>
<evidence type="ECO:0000259" key="8">
    <source>
        <dbReference type="SMART" id="SM00363"/>
    </source>
</evidence>
<dbReference type="InterPro" id="IPR036986">
    <property type="entry name" value="S4_RNA-bd_sf"/>
</dbReference>
<comment type="similarity">
    <text evidence="1 7">Belongs to the pseudouridine synthase RsuA family.</text>
</comment>
<dbReference type="SUPFAM" id="SSF55174">
    <property type="entry name" value="Alpha-L RNA-binding motif"/>
    <property type="match status" value="1"/>
</dbReference>
<gene>
    <name evidence="9" type="ORF">HER31_11550</name>
</gene>
<evidence type="ECO:0000256" key="7">
    <source>
        <dbReference type="RuleBase" id="RU003887"/>
    </source>
</evidence>
<reference evidence="9 10" key="1">
    <citation type="submission" date="2020-04" db="EMBL/GenBank/DDBJ databases">
        <title>Ferrimonas sp. S7 isolated from sea water.</title>
        <authorList>
            <person name="Bae S.S."/>
            <person name="Baek K."/>
        </authorList>
    </citation>
    <scope>NUCLEOTIDE SEQUENCE [LARGE SCALE GENOMIC DNA]</scope>
    <source>
        <strain evidence="9 10">S7</strain>
    </source>
</reference>
<dbReference type="Gene3D" id="3.30.70.580">
    <property type="entry name" value="Pseudouridine synthase I, catalytic domain, N-terminal subdomain"/>
    <property type="match status" value="1"/>
</dbReference>
<dbReference type="InterPro" id="IPR020103">
    <property type="entry name" value="PsdUridine_synth_cat_dom_sf"/>
</dbReference>
<dbReference type="Pfam" id="PF00849">
    <property type="entry name" value="PseudoU_synth_2"/>
    <property type="match status" value="1"/>
</dbReference>
<feature type="domain" description="RNA-binding S4" evidence="8">
    <location>
        <begin position="1"/>
        <end position="63"/>
    </location>
</feature>
<dbReference type="Proteomes" id="UP000501602">
    <property type="component" value="Chromosome"/>
</dbReference>
<dbReference type="GO" id="GO:0000455">
    <property type="term" value="P:enzyme-directed rRNA pseudouridine synthesis"/>
    <property type="evidence" value="ECO:0007669"/>
    <property type="project" value="UniProtKB-ARBA"/>
</dbReference>
<evidence type="ECO:0000256" key="1">
    <source>
        <dbReference type="ARBA" id="ARBA00008348"/>
    </source>
</evidence>
<dbReference type="InterPro" id="IPR002942">
    <property type="entry name" value="S4_RNA-bd"/>
</dbReference>
<evidence type="ECO:0000256" key="5">
    <source>
        <dbReference type="ARBA" id="ARBA00037590"/>
    </source>
</evidence>
<keyword evidence="2 6" id="KW-0694">RNA-binding</keyword>
<dbReference type="FunFam" id="3.30.70.1560:FF:000001">
    <property type="entry name" value="Pseudouridine synthase"/>
    <property type="match status" value="1"/>
</dbReference>
<dbReference type="InterPro" id="IPR042092">
    <property type="entry name" value="PsdUridine_s_RsuA/RluB/E/F_cat"/>
</dbReference>
<dbReference type="EMBL" id="CP051180">
    <property type="protein sequence ID" value="QIZ77465.1"/>
    <property type="molecule type" value="Genomic_DNA"/>
</dbReference>
<proteinExistence type="inferred from homology"/>
<dbReference type="CDD" id="cd00165">
    <property type="entry name" value="S4"/>
    <property type="match status" value="1"/>
</dbReference>
<dbReference type="KEGG" id="fes:HER31_11550"/>
<dbReference type="InterPro" id="IPR050343">
    <property type="entry name" value="RsuA_PseudoU_synthase"/>
</dbReference>
<dbReference type="Pfam" id="PF01479">
    <property type="entry name" value="S4"/>
    <property type="match status" value="1"/>
</dbReference>
<dbReference type="PANTHER" id="PTHR47683">
    <property type="entry name" value="PSEUDOURIDINE SYNTHASE FAMILY PROTEIN-RELATED"/>
    <property type="match status" value="1"/>
</dbReference>
<dbReference type="GO" id="GO:0005829">
    <property type="term" value="C:cytosol"/>
    <property type="evidence" value="ECO:0007669"/>
    <property type="project" value="UniProtKB-ARBA"/>
</dbReference>
<protein>
    <recommendedName>
        <fullName evidence="7">Pseudouridine synthase</fullName>
        <ecNumber evidence="7">5.4.99.-</ecNumber>
    </recommendedName>
</protein>
<dbReference type="InterPro" id="IPR000748">
    <property type="entry name" value="PsdUridine_synth_RsuA/RluB/E/F"/>
</dbReference>
<keyword evidence="3 7" id="KW-0413">Isomerase</keyword>
<dbReference type="PROSITE" id="PS01149">
    <property type="entry name" value="PSI_RSU"/>
    <property type="match status" value="1"/>
</dbReference>
<dbReference type="Gene3D" id="3.30.70.1560">
    <property type="entry name" value="Alpha-L RNA-binding motif"/>
    <property type="match status" value="1"/>
</dbReference>
<dbReference type="GO" id="GO:0160136">
    <property type="term" value="F:16S rRNA pseudouridine(516) synthase activity"/>
    <property type="evidence" value="ECO:0007669"/>
    <property type="project" value="UniProtKB-EC"/>
</dbReference>
<evidence type="ECO:0000256" key="2">
    <source>
        <dbReference type="ARBA" id="ARBA00022884"/>
    </source>
</evidence>
<dbReference type="AlphaFoldDB" id="A0A6H1UEE6"/>